<dbReference type="InterPro" id="IPR013098">
    <property type="entry name" value="Ig_I-set"/>
</dbReference>
<dbReference type="OrthoDB" id="6351407at2759"/>
<organism evidence="2 3">
    <name type="scientific">Caligus rogercresseyi</name>
    <name type="common">Sea louse</name>
    <dbReference type="NCBI Taxonomy" id="217165"/>
    <lineage>
        <taxon>Eukaryota</taxon>
        <taxon>Metazoa</taxon>
        <taxon>Ecdysozoa</taxon>
        <taxon>Arthropoda</taxon>
        <taxon>Crustacea</taxon>
        <taxon>Multicrustacea</taxon>
        <taxon>Hexanauplia</taxon>
        <taxon>Copepoda</taxon>
        <taxon>Siphonostomatoida</taxon>
        <taxon>Caligidae</taxon>
        <taxon>Caligus</taxon>
    </lineage>
</organism>
<dbReference type="PANTHER" id="PTHR47633:SF4">
    <property type="entry name" value="MYOPALLADIN ISOFORM X1"/>
    <property type="match status" value="1"/>
</dbReference>
<dbReference type="EMBL" id="CP045890">
    <property type="protein sequence ID" value="QQP56272.1"/>
    <property type="molecule type" value="Genomic_DNA"/>
</dbReference>
<evidence type="ECO:0000313" key="2">
    <source>
        <dbReference type="EMBL" id="QQP56272.1"/>
    </source>
</evidence>
<dbReference type="PANTHER" id="PTHR47633">
    <property type="entry name" value="IMMUNOGLOBULIN"/>
    <property type="match status" value="1"/>
</dbReference>
<dbReference type="InterPro" id="IPR013783">
    <property type="entry name" value="Ig-like_fold"/>
</dbReference>
<proteinExistence type="predicted"/>
<sequence>YMNSDLPQLRDQLLKNWNELRVIYEKSRDQIQSAKNYYALTERIERFISISEDKIKFWKNRPTSKESTNEIREYYEKCRKDILNDLLVRLVAEGGILFGPEAAVDRTASIQSRVIKVMNEIKELSEEPTERKGDDLSYLLKAKSIASRMKAMKSNGSVMALRGWLNRRLTAPNSNPTDWKVKVTSKNSGLSTESSIKVVKPPVFIEVNESDEDKNLAPSKKAIKVECEVGGIPKPSVNWFLDGIPADKTKVLILEDEQHSLTLPKNDQFGLTKNIDIRLKILTEKYLPHLPSFGSILELKCQVIGIPRPDIYWFKDGRAVNYSDANITSFYDGKEAILMADPFAEGKYAIKAVNTAGEASSSAKVSLEHPKRKPIISTHLKDQTIPKGCHSADLEIDVEGIPKPDLTWYKDGIPFDPKFSGEEVLDKDHHAHRRIA</sequence>
<feature type="non-terminal residue" evidence="2">
    <location>
        <position position="436"/>
    </location>
</feature>
<dbReference type="Proteomes" id="UP000595437">
    <property type="component" value="Chromosome 1"/>
</dbReference>
<protein>
    <submittedName>
        <fullName evidence="2">LOC100678104</fullName>
    </submittedName>
</protein>
<gene>
    <name evidence="2" type="ORF">FKW44_000876</name>
</gene>
<feature type="non-terminal residue" evidence="2">
    <location>
        <position position="1"/>
    </location>
</feature>
<dbReference type="InterPro" id="IPR007110">
    <property type="entry name" value="Ig-like_dom"/>
</dbReference>
<dbReference type="Pfam" id="PF07679">
    <property type="entry name" value="I-set"/>
    <property type="match status" value="1"/>
</dbReference>
<name>A0A7T8QV70_CALRO</name>
<accession>A0A7T8QV70</accession>
<dbReference type="PROSITE" id="PS50835">
    <property type="entry name" value="IG_LIKE"/>
    <property type="match status" value="2"/>
</dbReference>
<dbReference type="SUPFAM" id="SSF48726">
    <property type="entry name" value="Immunoglobulin"/>
    <property type="match status" value="2"/>
</dbReference>
<dbReference type="InterPro" id="IPR036179">
    <property type="entry name" value="Ig-like_dom_sf"/>
</dbReference>
<feature type="domain" description="Ig-like" evidence="1">
    <location>
        <begin position="294"/>
        <end position="366"/>
    </location>
</feature>
<evidence type="ECO:0000259" key="1">
    <source>
        <dbReference type="PROSITE" id="PS50835"/>
    </source>
</evidence>
<reference evidence="3" key="1">
    <citation type="submission" date="2021-01" db="EMBL/GenBank/DDBJ databases">
        <title>Caligus Genome Assembly.</title>
        <authorList>
            <person name="Gallardo-Escarate C."/>
        </authorList>
    </citation>
    <scope>NUCLEOTIDE SEQUENCE [LARGE SCALE GENOMIC DNA]</scope>
</reference>
<keyword evidence="3" id="KW-1185">Reference proteome</keyword>
<evidence type="ECO:0000313" key="3">
    <source>
        <dbReference type="Proteomes" id="UP000595437"/>
    </source>
</evidence>
<dbReference type="Gene3D" id="2.60.40.10">
    <property type="entry name" value="Immunoglobulins"/>
    <property type="match status" value="3"/>
</dbReference>
<feature type="domain" description="Ig-like" evidence="1">
    <location>
        <begin position="201"/>
        <end position="267"/>
    </location>
</feature>
<dbReference type="AlphaFoldDB" id="A0A7T8QV70"/>